<dbReference type="EMBL" id="BARS01026020">
    <property type="protein sequence ID" value="GAG10894.1"/>
    <property type="molecule type" value="Genomic_DNA"/>
</dbReference>
<organism evidence="1">
    <name type="scientific">marine sediment metagenome</name>
    <dbReference type="NCBI Taxonomy" id="412755"/>
    <lineage>
        <taxon>unclassified sequences</taxon>
        <taxon>metagenomes</taxon>
        <taxon>ecological metagenomes</taxon>
    </lineage>
</organism>
<reference evidence="1" key="1">
    <citation type="journal article" date="2014" name="Front. Microbiol.">
        <title>High frequency of phylogenetically diverse reductive dehalogenase-homologous genes in deep subseafloor sedimentary metagenomes.</title>
        <authorList>
            <person name="Kawai M."/>
            <person name="Futagami T."/>
            <person name="Toyoda A."/>
            <person name="Takaki Y."/>
            <person name="Nishi S."/>
            <person name="Hori S."/>
            <person name="Arai W."/>
            <person name="Tsubouchi T."/>
            <person name="Morono Y."/>
            <person name="Uchiyama I."/>
            <person name="Ito T."/>
            <person name="Fujiyama A."/>
            <person name="Inagaki F."/>
            <person name="Takami H."/>
        </authorList>
    </citation>
    <scope>NUCLEOTIDE SEQUENCE</scope>
    <source>
        <strain evidence="1">Expedition CK06-06</strain>
    </source>
</reference>
<proteinExistence type="predicted"/>
<sequence>ENTSDNSYDGEKLQLLLHDESGKWERPENILNNWRVTKTCLRLGSKVIGKCMMGSTSNALDKGGRNFKDLFESSDCRNRNSNGQTKSGLYNLFIPMEWNMEGFIDMYGMPVFKNPEKPIKGIDNELITQGAVDYWENEVESLSSDPDALNEFYRQFPRTESHAFRDESKQSLFNLTKIYQQIDYNDSINLHHYTTQGSFHWQNGIKDSKVIWSPNKRGRFFVTYIPKASMQNNVVVKGGRMYPGNEHVGSFGCDSYDISGVVVGKGS</sequence>
<gene>
    <name evidence="1" type="ORF">S01H1_41052</name>
</gene>
<feature type="non-terminal residue" evidence="1">
    <location>
        <position position="1"/>
    </location>
</feature>
<accession>X0UYH4</accession>
<comment type="caution">
    <text evidence="1">The sequence shown here is derived from an EMBL/GenBank/DDBJ whole genome shotgun (WGS) entry which is preliminary data.</text>
</comment>
<dbReference type="AlphaFoldDB" id="X0UYH4"/>
<name>X0UYH4_9ZZZZ</name>
<feature type="non-terminal residue" evidence="1">
    <location>
        <position position="267"/>
    </location>
</feature>
<evidence type="ECO:0000313" key="1">
    <source>
        <dbReference type="EMBL" id="GAG10894.1"/>
    </source>
</evidence>
<protein>
    <submittedName>
        <fullName evidence="1">Uncharacterized protein</fullName>
    </submittedName>
</protein>